<name>A0A4V1IQ93_9FUNG</name>
<feature type="compositionally biased region" description="Basic and acidic residues" evidence="1">
    <location>
        <begin position="1"/>
        <end position="17"/>
    </location>
</feature>
<accession>A0A4V1IQ93</accession>
<evidence type="ECO:0000313" key="3">
    <source>
        <dbReference type="Proteomes" id="UP000269721"/>
    </source>
</evidence>
<sequence length="141" mass="15232">MQESAACDRAEHGHEFEPPEETAGVGVMLWLNERRWGSSGELANIPFASPVVDAFRDLEAFDPYLFREGLCDVLVGFFDSAIETAAEAYYVNQRPRPKNYAAAAASAVAPSSSSSPAPQSPILAPTGLKRLPESRCPSPTF</sequence>
<feature type="compositionally biased region" description="Low complexity" evidence="1">
    <location>
        <begin position="105"/>
        <end position="125"/>
    </location>
</feature>
<evidence type="ECO:0000256" key="1">
    <source>
        <dbReference type="SAM" id="MobiDB-lite"/>
    </source>
</evidence>
<feature type="region of interest" description="Disordered" evidence="1">
    <location>
        <begin position="105"/>
        <end position="141"/>
    </location>
</feature>
<evidence type="ECO:0000313" key="2">
    <source>
        <dbReference type="EMBL" id="RKO85757.1"/>
    </source>
</evidence>
<dbReference type="EMBL" id="KZ998777">
    <property type="protein sequence ID" value="RKO85757.1"/>
    <property type="molecule type" value="Genomic_DNA"/>
</dbReference>
<dbReference type="AlphaFoldDB" id="A0A4V1IQ93"/>
<protein>
    <submittedName>
        <fullName evidence="2">Uncharacterized protein</fullName>
    </submittedName>
</protein>
<feature type="region of interest" description="Disordered" evidence="1">
    <location>
        <begin position="1"/>
        <end position="20"/>
    </location>
</feature>
<proteinExistence type="predicted"/>
<organism evidence="2 3">
    <name type="scientific">Blyttiomyces helicus</name>
    <dbReference type="NCBI Taxonomy" id="388810"/>
    <lineage>
        <taxon>Eukaryota</taxon>
        <taxon>Fungi</taxon>
        <taxon>Fungi incertae sedis</taxon>
        <taxon>Chytridiomycota</taxon>
        <taxon>Chytridiomycota incertae sedis</taxon>
        <taxon>Chytridiomycetes</taxon>
        <taxon>Chytridiomycetes incertae sedis</taxon>
        <taxon>Blyttiomyces</taxon>
    </lineage>
</organism>
<gene>
    <name evidence="2" type="ORF">BDK51DRAFT_35398</name>
</gene>
<reference evidence="3" key="1">
    <citation type="journal article" date="2018" name="Nat. Microbiol.">
        <title>Leveraging single-cell genomics to expand the fungal tree of life.</title>
        <authorList>
            <person name="Ahrendt S.R."/>
            <person name="Quandt C.A."/>
            <person name="Ciobanu D."/>
            <person name="Clum A."/>
            <person name="Salamov A."/>
            <person name="Andreopoulos B."/>
            <person name="Cheng J.F."/>
            <person name="Woyke T."/>
            <person name="Pelin A."/>
            <person name="Henrissat B."/>
            <person name="Reynolds N.K."/>
            <person name="Benny G.L."/>
            <person name="Smith M.E."/>
            <person name="James T.Y."/>
            <person name="Grigoriev I.V."/>
        </authorList>
    </citation>
    <scope>NUCLEOTIDE SEQUENCE [LARGE SCALE GENOMIC DNA]</scope>
</reference>
<keyword evidence="3" id="KW-1185">Reference proteome</keyword>
<dbReference type="Proteomes" id="UP000269721">
    <property type="component" value="Unassembled WGS sequence"/>
</dbReference>